<accession>A0AAV5LSR1</accession>
<proteinExistence type="predicted"/>
<protein>
    <submittedName>
        <fullName evidence="3">Uncharacterized protein</fullName>
    </submittedName>
</protein>
<gene>
    <name evidence="3" type="ORF">SLEP1_g47867</name>
</gene>
<feature type="region of interest" description="Disordered" evidence="2">
    <location>
        <begin position="187"/>
        <end position="207"/>
    </location>
</feature>
<evidence type="ECO:0000313" key="4">
    <source>
        <dbReference type="Proteomes" id="UP001054252"/>
    </source>
</evidence>
<organism evidence="3 4">
    <name type="scientific">Rubroshorea leprosula</name>
    <dbReference type="NCBI Taxonomy" id="152421"/>
    <lineage>
        <taxon>Eukaryota</taxon>
        <taxon>Viridiplantae</taxon>
        <taxon>Streptophyta</taxon>
        <taxon>Embryophyta</taxon>
        <taxon>Tracheophyta</taxon>
        <taxon>Spermatophyta</taxon>
        <taxon>Magnoliopsida</taxon>
        <taxon>eudicotyledons</taxon>
        <taxon>Gunneridae</taxon>
        <taxon>Pentapetalae</taxon>
        <taxon>rosids</taxon>
        <taxon>malvids</taxon>
        <taxon>Malvales</taxon>
        <taxon>Dipterocarpaceae</taxon>
        <taxon>Rubroshorea</taxon>
    </lineage>
</organism>
<keyword evidence="4" id="KW-1185">Reference proteome</keyword>
<feature type="coiled-coil region" evidence="1">
    <location>
        <begin position="301"/>
        <end position="328"/>
    </location>
</feature>
<dbReference type="AlphaFoldDB" id="A0AAV5LSR1"/>
<name>A0AAV5LSR1_9ROSI</name>
<comment type="caution">
    <text evidence="3">The sequence shown here is derived from an EMBL/GenBank/DDBJ whole genome shotgun (WGS) entry which is preliminary data.</text>
</comment>
<dbReference type="Proteomes" id="UP001054252">
    <property type="component" value="Unassembled WGS sequence"/>
</dbReference>
<dbReference type="EMBL" id="BPVZ01000139">
    <property type="protein sequence ID" value="GKV40198.1"/>
    <property type="molecule type" value="Genomic_DNA"/>
</dbReference>
<sequence length="340" mass="37743">MDSGYPSVYKFLAWWGKNMAREVDEGAPPKRSVLGKRKSVAYSPKSRAQRTSILPANKKSKTKAPTPSKVRITKEKETSNVSDSDESSWGDLDLKVIERIKKLRPICGGKHLGKMYYDLSTSFQLVASNKGLGPIPIPSDGKVLSKSEEAKRVEALAVNMEEALVNPQVRRRILTNKISVIWHPKHGEEARNSKDSSTSNDIVEGQGCRFPSNIDINKVAPKEFESDKVASPSKAEHDDQPSSALAKSSEANDFAVRLFETLERMNTIEMSHLSNLAKAYFGKAEFGITEGDKARSLDEWIKEQAKNIEEMEKSLTQMKELALTLQDVLVSAKAYLGSLN</sequence>
<feature type="compositionally biased region" description="Basic and acidic residues" evidence="2">
    <location>
        <begin position="225"/>
        <end position="240"/>
    </location>
</feature>
<evidence type="ECO:0000256" key="2">
    <source>
        <dbReference type="SAM" id="MobiDB-lite"/>
    </source>
</evidence>
<feature type="region of interest" description="Disordered" evidence="2">
    <location>
        <begin position="225"/>
        <end position="248"/>
    </location>
</feature>
<feature type="region of interest" description="Disordered" evidence="2">
    <location>
        <begin position="25"/>
        <end position="87"/>
    </location>
</feature>
<reference evidence="3 4" key="1">
    <citation type="journal article" date="2021" name="Commun. Biol.">
        <title>The genome of Shorea leprosula (Dipterocarpaceae) highlights the ecological relevance of drought in aseasonal tropical rainforests.</title>
        <authorList>
            <person name="Ng K.K.S."/>
            <person name="Kobayashi M.J."/>
            <person name="Fawcett J.A."/>
            <person name="Hatakeyama M."/>
            <person name="Paape T."/>
            <person name="Ng C.H."/>
            <person name="Ang C.C."/>
            <person name="Tnah L.H."/>
            <person name="Lee C.T."/>
            <person name="Nishiyama T."/>
            <person name="Sese J."/>
            <person name="O'Brien M.J."/>
            <person name="Copetti D."/>
            <person name="Mohd Noor M.I."/>
            <person name="Ong R.C."/>
            <person name="Putra M."/>
            <person name="Sireger I.Z."/>
            <person name="Indrioko S."/>
            <person name="Kosugi Y."/>
            <person name="Izuno A."/>
            <person name="Isagi Y."/>
            <person name="Lee S.L."/>
            <person name="Shimizu K.K."/>
        </authorList>
    </citation>
    <scope>NUCLEOTIDE SEQUENCE [LARGE SCALE GENOMIC DNA]</scope>
    <source>
        <strain evidence="3">214</strain>
    </source>
</reference>
<keyword evidence="1" id="KW-0175">Coiled coil</keyword>
<evidence type="ECO:0000313" key="3">
    <source>
        <dbReference type="EMBL" id="GKV40198.1"/>
    </source>
</evidence>
<evidence type="ECO:0000256" key="1">
    <source>
        <dbReference type="SAM" id="Coils"/>
    </source>
</evidence>